<dbReference type="RefSeq" id="WP_109748517.1">
    <property type="nucleotide sequence ID" value="NZ_JANKBI010000020.1"/>
</dbReference>
<name>A0AB73SY97_9FIRM</name>
<dbReference type="AlphaFoldDB" id="A0AB73SY97"/>
<gene>
    <name evidence="1" type="ORF">C7383_11923</name>
</gene>
<dbReference type="Gene3D" id="3.40.50.1820">
    <property type="entry name" value="alpha/beta hydrolase"/>
    <property type="match status" value="1"/>
</dbReference>
<proteinExistence type="predicted"/>
<reference evidence="1 2" key="1">
    <citation type="submission" date="2018-05" db="EMBL/GenBank/DDBJ databases">
        <authorList>
            <person name="Goeker M."/>
            <person name="Huntemann M."/>
            <person name="Clum A."/>
            <person name="Pillay M."/>
            <person name="Palaniappan K."/>
            <person name="Varghese N."/>
            <person name="Mikhailova N."/>
            <person name="Stamatis D."/>
            <person name="Reddy T."/>
            <person name="Daum C."/>
            <person name="Shapiro N."/>
            <person name="Ivanova N."/>
            <person name="Kyrpides N."/>
            <person name="Woyke T."/>
        </authorList>
    </citation>
    <scope>NUCLEOTIDE SEQUENCE [LARGE SCALE GENOMIC DNA]</scope>
    <source>
        <strain evidence="1 2">DSM 26524</strain>
    </source>
</reference>
<dbReference type="InterPro" id="IPR029058">
    <property type="entry name" value="AB_hydrolase_fold"/>
</dbReference>
<dbReference type="SUPFAM" id="SSF53474">
    <property type="entry name" value="alpha/beta-Hydrolases"/>
    <property type="match status" value="1"/>
</dbReference>
<organism evidence="1 2">
    <name type="scientific">Murimonas intestini</name>
    <dbReference type="NCBI Taxonomy" id="1337051"/>
    <lineage>
        <taxon>Bacteria</taxon>
        <taxon>Bacillati</taxon>
        <taxon>Bacillota</taxon>
        <taxon>Clostridia</taxon>
        <taxon>Lachnospirales</taxon>
        <taxon>Lachnospiraceae</taxon>
        <taxon>Murimonas</taxon>
    </lineage>
</organism>
<sequence length="357" mass="40178">MKYYTAQEHFERIFANTKRTHEFIASDTAEFGAWSESLRLKLNELMGTDQMTLCPPRPRVAEEIACDGYVRKKILIDTEEDITMPFYMLIPSGVYKGEKRTALIACHGHSSCGKEAVAGVREKTAVAGTIEDYNYNYGEEFARRGYIVFAPDARGFGERREKYDQGDEPEKLLSSSCAYLNVMAMSLGQTVIGMWVWDLMRLADFALSCECVNGHVVCAGLSGGGMQSLMLAAMDVRIECCIISGYFYGYLQSLLINYNCHCNYVPNLWKTADIGDIGALISPRPVLIETGNKDSLNGQDGLGNVLPQIEKVRKAMKLFGKEDNLYHDIFEGEHKWHGDKAYQWMISHMPPKMEEGK</sequence>
<accession>A0AB73SY97</accession>
<keyword evidence="1" id="KW-0378">Hydrolase</keyword>
<dbReference type="EMBL" id="QGGY01000019">
    <property type="protein sequence ID" value="PWJ72319.1"/>
    <property type="molecule type" value="Genomic_DNA"/>
</dbReference>
<comment type="caution">
    <text evidence="1">The sequence shown here is derived from an EMBL/GenBank/DDBJ whole genome shotgun (WGS) entry which is preliminary data.</text>
</comment>
<protein>
    <submittedName>
        <fullName evidence="1">Alpha/beta hydrolase family protein</fullName>
    </submittedName>
</protein>
<keyword evidence="2" id="KW-1185">Reference proteome</keyword>
<dbReference type="InterPro" id="IPR050261">
    <property type="entry name" value="FrsA_esterase"/>
</dbReference>
<dbReference type="PANTHER" id="PTHR22946:SF8">
    <property type="entry name" value="ACETYL XYLAN ESTERASE DOMAIN-CONTAINING PROTEIN"/>
    <property type="match status" value="1"/>
</dbReference>
<evidence type="ECO:0000313" key="2">
    <source>
        <dbReference type="Proteomes" id="UP000245412"/>
    </source>
</evidence>
<dbReference type="Proteomes" id="UP000245412">
    <property type="component" value="Unassembled WGS sequence"/>
</dbReference>
<dbReference type="GO" id="GO:0016787">
    <property type="term" value="F:hydrolase activity"/>
    <property type="evidence" value="ECO:0007669"/>
    <property type="project" value="UniProtKB-KW"/>
</dbReference>
<dbReference type="Pfam" id="PF12715">
    <property type="entry name" value="Abhydrolase_7"/>
    <property type="match status" value="1"/>
</dbReference>
<dbReference type="PANTHER" id="PTHR22946">
    <property type="entry name" value="DIENELACTONE HYDROLASE DOMAIN-CONTAINING PROTEIN-RELATED"/>
    <property type="match status" value="1"/>
</dbReference>
<evidence type="ECO:0000313" key="1">
    <source>
        <dbReference type="EMBL" id="PWJ72319.1"/>
    </source>
</evidence>
<dbReference type="InterPro" id="IPR025890">
    <property type="entry name" value="Abhydrolase_bac"/>
</dbReference>